<reference evidence="2" key="1">
    <citation type="submission" date="2021-02" db="EMBL/GenBank/DDBJ databases">
        <authorList>
            <person name="Dougan E. K."/>
            <person name="Rhodes N."/>
            <person name="Thang M."/>
            <person name="Chan C."/>
        </authorList>
    </citation>
    <scope>NUCLEOTIDE SEQUENCE</scope>
</reference>
<comment type="caution">
    <text evidence="2">The sequence shown here is derived from an EMBL/GenBank/DDBJ whole genome shotgun (WGS) entry which is preliminary data.</text>
</comment>
<keyword evidence="1" id="KW-0472">Membrane</keyword>
<gene>
    <name evidence="2" type="ORF">PGLA1383_LOCUS55655</name>
</gene>
<accession>A0A813HTT4</accession>
<name>A0A813HTT4_POLGL</name>
<proteinExistence type="predicted"/>
<evidence type="ECO:0000313" key="3">
    <source>
        <dbReference type="Proteomes" id="UP000654075"/>
    </source>
</evidence>
<evidence type="ECO:0000256" key="1">
    <source>
        <dbReference type="SAM" id="Phobius"/>
    </source>
</evidence>
<protein>
    <submittedName>
        <fullName evidence="2">Uncharacterized protein</fullName>
    </submittedName>
</protein>
<dbReference type="AlphaFoldDB" id="A0A813HTT4"/>
<dbReference type="OrthoDB" id="442049at2759"/>
<evidence type="ECO:0000313" key="2">
    <source>
        <dbReference type="EMBL" id="CAE8640927.1"/>
    </source>
</evidence>
<keyword evidence="3" id="KW-1185">Reference proteome</keyword>
<organism evidence="2 3">
    <name type="scientific">Polarella glacialis</name>
    <name type="common">Dinoflagellate</name>
    <dbReference type="NCBI Taxonomy" id="89957"/>
    <lineage>
        <taxon>Eukaryota</taxon>
        <taxon>Sar</taxon>
        <taxon>Alveolata</taxon>
        <taxon>Dinophyceae</taxon>
        <taxon>Suessiales</taxon>
        <taxon>Suessiaceae</taxon>
        <taxon>Polarella</taxon>
    </lineage>
</organism>
<dbReference type="EMBL" id="CAJNNV010032744">
    <property type="protein sequence ID" value="CAE8640927.1"/>
    <property type="molecule type" value="Genomic_DNA"/>
</dbReference>
<sequence>MPPGRPSDGDARRPLLVDGPAETAFTRLWLVLLSIVQQGCCRRRQISSLPGAASSAGTSVVWISVDPRGGQLSFYPGEVAKRLELGRLRGETSVELGPSYFNATVSVQEDPPVQYTSRGRRDVRRLTLTRPDDIVVVRVVSGRRGWRAAAEGEGEERTSQVPDSSVVEVTPLEEAARLGLDLSDASPQGSGSDNPAAGSCDSLMDPLDLVAASLQEVDGLVPIWEWCREVGVQSEGSSLLGEEAWGVYGEEQDCVIEQGFKAGEAAVDVTIGVRGFQIVFGPEPNFARQVDQAMYKRRLVRRRLATPEERTRALQPVAPEVSRGMRAAPRGYRSALPVLPGRGRLGGLRHGPLRQEPLVRSVLLLLLFSLLSLLLLLLLLALDSNNNSNNIDYNNNWGDDAISS</sequence>
<keyword evidence="1" id="KW-0812">Transmembrane</keyword>
<dbReference type="Proteomes" id="UP000654075">
    <property type="component" value="Unassembled WGS sequence"/>
</dbReference>
<keyword evidence="1" id="KW-1133">Transmembrane helix</keyword>
<feature type="transmembrane region" description="Helical" evidence="1">
    <location>
        <begin position="362"/>
        <end position="382"/>
    </location>
</feature>